<evidence type="ECO:0000256" key="3">
    <source>
        <dbReference type="ARBA" id="ARBA00023125"/>
    </source>
</evidence>
<evidence type="ECO:0000313" key="5">
    <source>
        <dbReference type="EMBL" id="MFD2700788.1"/>
    </source>
</evidence>
<dbReference type="RefSeq" id="WP_379261800.1">
    <property type="nucleotide sequence ID" value="NZ_JBHUMJ010000002.1"/>
</dbReference>
<dbReference type="CDD" id="cd13831">
    <property type="entry name" value="HU"/>
    <property type="match status" value="1"/>
</dbReference>
<dbReference type="InterPro" id="IPR010992">
    <property type="entry name" value="IHF-like_DNA-bd_dom_sf"/>
</dbReference>
<dbReference type="Proteomes" id="UP001597540">
    <property type="component" value="Unassembled WGS sequence"/>
</dbReference>
<reference evidence="6" key="1">
    <citation type="journal article" date="2019" name="Int. J. Syst. Evol. Microbiol.">
        <title>The Global Catalogue of Microorganisms (GCM) 10K type strain sequencing project: providing services to taxonomists for standard genome sequencing and annotation.</title>
        <authorList>
            <consortium name="The Broad Institute Genomics Platform"/>
            <consortium name="The Broad Institute Genome Sequencing Center for Infectious Disease"/>
            <person name="Wu L."/>
            <person name="Ma J."/>
        </authorList>
    </citation>
    <scope>NUCLEOTIDE SEQUENCE [LARGE SCALE GENOMIC DNA]</scope>
    <source>
        <strain evidence="6">KCTC 33849</strain>
    </source>
</reference>
<sequence length="90" mass="9879">MNKEQLIEEVYKSSGFSKKNSEKAVTQVLESIFEALKQGKEVELVGFGKFNVRYRKARTGKSSKTGEKVSLPAGNIPVFTAGIALKEALN</sequence>
<keyword evidence="6" id="KW-1185">Reference proteome</keyword>
<gene>
    <name evidence="5" type="ORF">ACFSVM_09935</name>
</gene>
<keyword evidence="3 5" id="KW-0238">DNA-binding</keyword>
<evidence type="ECO:0000256" key="4">
    <source>
        <dbReference type="RuleBase" id="RU003939"/>
    </source>
</evidence>
<organism evidence="5 6">
    <name type="scientific">Paenibacillus shunpengii</name>
    <dbReference type="NCBI Taxonomy" id="2054424"/>
    <lineage>
        <taxon>Bacteria</taxon>
        <taxon>Bacillati</taxon>
        <taxon>Bacillota</taxon>
        <taxon>Bacilli</taxon>
        <taxon>Bacillales</taxon>
        <taxon>Paenibacillaceae</taxon>
        <taxon>Paenibacillus</taxon>
    </lineage>
</organism>
<dbReference type="PANTHER" id="PTHR33175">
    <property type="entry name" value="DNA-BINDING PROTEIN HU"/>
    <property type="match status" value="1"/>
</dbReference>
<comment type="similarity">
    <text evidence="1 4">Belongs to the bacterial histone-like protein family.</text>
</comment>
<dbReference type="PANTHER" id="PTHR33175:SF3">
    <property type="entry name" value="DNA-BINDING PROTEIN HU-BETA"/>
    <property type="match status" value="1"/>
</dbReference>
<dbReference type="SUPFAM" id="SSF47729">
    <property type="entry name" value="IHF-like DNA-binding proteins"/>
    <property type="match status" value="1"/>
</dbReference>
<name>A0ABW5SLV7_9BACL</name>
<evidence type="ECO:0000256" key="2">
    <source>
        <dbReference type="ARBA" id="ARBA00023067"/>
    </source>
</evidence>
<dbReference type="Gene3D" id="4.10.520.10">
    <property type="entry name" value="IHF-like DNA-binding proteins"/>
    <property type="match status" value="1"/>
</dbReference>
<protein>
    <submittedName>
        <fullName evidence="5">HU family DNA-binding protein</fullName>
    </submittedName>
</protein>
<evidence type="ECO:0000313" key="6">
    <source>
        <dbReference type="Proteomes" id="UP001597540"/>
    </source>
</evidence>
<dbReference type="EMBL" id="JBHUMJ010000002">
    <property type="protein sequence ID" value="MFD2700788.1"/>
    <property type="molecule type" value="Genomic_DNA"/>
</dbReference>
<dbReference type="PRINTS" id="PR01727">
    <property type="entry name" value="DNABINDINGHU"/>
</dbReference>
<accession>A0ABW5SLV7</accession>
<keyword evidence="2" id="KW-0226">DNA condensation</keyword>
<evidence type="ECO:0000256" key="1">
    <source>
        <dbReference type="ARBA" id="ARBA00010529"/>
    </source>
</evidence>
<comment type="caution">
    <text evidence="5">The sequence shown here is derived from an EMBL/GenBank/DDBJ whole genome shotgun (WGS) entry which is preliminary data.</text>
</comment>
<dbReference type="GO" id="GO:0003677">
    <property type="term" value="F:DNA binding"/>
    <property type="evidence" value="ECO:0007669"/>
    <property type="project" value="UniProtKB-KW"/>
</dbReference>
<proteinExistence type="inferred from homology"/>
<dbReference type="InterPro" id="IPR000119">
    <property type="entry name" value="Hist_DNA-bd"/>
</dbReference>
<dbReference type="Pfam" id="PF00216">
    <property type="entry name" value="Bac_DNA_binding"/>
    <property type="match status" value="1"/>
</dbReference>
<dbReference type="SMART" id="SM00411">
    <property type="entry name" value="BHL"/>
    <property type="match status" value="1"/>
</dbReference>